<feature type="domain" description="Carrier" evidence="9">
    <location>
        <begin position="1"/>
        <end position="74"/>
    </location>
</feature>
<feature type="domain" description="Carrier" evidence="9">
    <location>
        <begin position="1049"/>
        <end position="1127"/>
    </location>
</feature>
<dbReference type="AlphaFoldDB" id="K6W9B7"/>
<dbReference type="Pfam" id="PF00668">
    <property type="entry name" value="Condensation"/>
    <property type="match status" value="1"/>
</dbReference>
<dbReference type="GO" id="GO:0016874">
    <property type="term" value="F:ligase activity"/>
    <property type="evidence" value="ECO:0007669"/>
    <property type="project" value="UniProtKB-KW"/>
</dbReference>
<comment type="cofactor">
    <cofactor evidence="1">
        <name>pantetheine 4'-phosphate</name>
        <dbReference type="ChEBI" id="CHEBI:47942"/>
    </cofactor>
</comment>
<dbReference type="InterPro" id="IPR020845">
    <property type="entry name" value="AMP-binding_CS"/>
</dbReference>
<proteinExistence type="inferred from homology"/>
<evidence type="ECO:0000256" key="1">
    <source>
        <dbReference type="ARBA" id="ARBA00001957"/>
    </source>
</evidence>
<dbReference type="RefSeq" id="WP_006333038.1">
    <property type="nucleotide sequence ID" value="NZ_BAHC01000097.1"/>
</dbReference>
<dbReference type="InterPro" id="IPR001242">
    <property type="entry name" value="Condensation_dom"/>
</dbReference>
<dbReference type="FunFam" id="3.30.559.30:FF:000006">
    <property type="entry name" value="Yersiniabactin polyketide/non-ribosomal peptide synthetase"/>
    <property type="match status" value="1"/>
</dbReference>
<evidence type="ECO:0000256" key="2">
    <source>
        <dbReference type="ARBA" id="ARBA00005102"/>
    </source>
</evidence>
<comment type="caution">
    <text evidence="10">The sequence shown here is derived from an EMBL/GenBank/DDBJ whole genome shotgun (WGS) entry which is preliminary data.</text>
</comment>
<dbReference type="SUPFAM" id="SSF56801">
    <property type="entry name" value="Acetyl-CoA synthetase-like"/>
    <property type="match status" value="1"/>
</dbReference>
<dbReference type="OrthoDB" id="2472181at2"/>
<dbReference type="InterPro" id="IPR009081">
    <property type="entry name" value="PP-bd_ACP"/>
</dbReference>
<dbReference type="InterPro" id="IPR023213">
    <property type="entry name" value="CAT-like_dom_sf"/>
</dbReference>
<evidence type="ECO:0000256" key="6">
    <source>
        <dbReference type="ARBA" id="ARBA00022553"/>
    </source>
</evidence>
<dbReference type="UniPathway" id="UPA00011"/>
<comment type="similarity">
    <text evidence="3">Belongs to the ATP-dependent AMP-binding enzyme family. MbtB subfamily.</text>
</comment>
<evidence type="ECO:0000256" key="7">
    <source>
        <dbReference type="ARBA" id="ARBA00022598"/>
    </source>
</evidence>
<dbReference type="InterPro" id="IPR025110">
    <property type="entry name" value="AMP-bd_C"/>
</dbReference>
<name>K6W9B7_9ACTN</name>
<dbReference type="PROSITE" id="PS00012">
    <property type="entry name" value="PHOSPHOPANTETHEINE"/>
    <property type="match status" value="1"/>
</dbReference>
<dbReference type="InterPro" id="IPR000873">
    <property type="entry name" value="AMP-dep_synth/lig_dom"/>
</dbReference>
<evidence type="ECO:0000256" key="5">
    <source>
        <dbReference type="ARBA" id="ARBA00022450"/>
    </source>
</evidence>
<dbReference type="InterPro" id="IPR006162">
    <property type="entry name" value="Ppantetheine_attach_site"/>
</dbReference>
<dbReference type="GO" id="GO:0043041">
    <property type="term" value="P:amino acid activation for nonribosomal peptide biosynthetic process"/>
    <property type="evidence" value="ECO:0007669"/>
    <property type="project" value="TreeGrafter"/>
</dbReference>
<dbReference type="SUPFAM" id="SSF47336">
    <property type="entry name" value="ACP-like"/>
    <property type="match status" value="2"/>
</dbReference>
<dbReference type="PANTHER" id="PTHR45527">
    <property type="entry name" value="NONRIBOSOMAL PEPTIDE SYNTHETASE"/>
    <property type="match status" value="1"/>
</dbReference>
<dbReference type="PROSITE" id="PS50075">
    <property type="entry name" value="CARRIER"/>
    <property type="match status" value="2"/>
</dbReference>
<dbReference type="Pfam" id="PF00550">
    <property type="entry name" value="PP-binding"/>
    <property type="match status" value="2"/>
</dbReference>
<dbReference type="NCBIfam" id="TIGR01733">
    <property type="entry name" value="AA-adenyl-dom"/>
    <property type="match status" value="1"/>
</dbReference>
<dbReference type="InterPro" id="IPR010071">
    <property type="entry name" value="AA_adenyl_dom"/>
</dbReference>
<dbReference type="Pfam" id="PF00501">
    <property type="entry name" value="AMP-binding"/>
    <property type="match status" value="1"/>
</dbReference>
<dbReference type="Gene3D" id="1.10.1200.10">
    <property type="entry name" value="ACP-like"/>
    <property type="match status" value="2"/>
</dbReference>
<keyword evidence="11" id="KW-1185">Reference proteome</keyword>
<reference evidence="10 11" key="1">
    <citation type="submission" date="2012-08" db="EMBL/GenBank/DDBJ databases">
        <title>Whole genome shotgun sequence of Gordonia rhizosphera NBRC 16068.</title>
        <authorList>
            <person name="Takarada H."/>
            <person name="Isaki S."/>
            <person name="Hosoyama A."/>
            <person name="Tsuchikane K."/>
            <person name="Katsumata H."/>
            <person name="Baba S."/>
            <person name="Ohji S."/>
            <person name="Yamazaki S."/>
            <person name="Fujita N."/>
        </authorList>
    </citation>
    <scope>NUCLEOTIDE SEQUENCE [LARGE SCALE GENOMIC DNA]</scope>
    <source>
        <strain evidence="10 11">NBRC 16068</strain>
    </source>
</reference>
<keyword evidence="5" id="KW-0596">Phosphopantetheine</keyword>
<dbReference type="InterPro" id="IPR057737">
    <property type="entry name" value="Condensation_MtbB-like"/>
</dbReference>
<dbReference type="EMBL" id="BAHC01000097">
    <property type="protein sequence ID" value="GAB90336.1"/>
    <property type="molecule type" value="Genomic_DNA"/>
</dbReference>
<dbReference type="CDD" id="cd19535">
    <property type="entry name" value="Cyc_NRPS"/>
    <property type="match status" value="1"/>
</dbReference>
<dbReference type="InterPro" id="IPR045851">
    <property type="entry name" value="AMP-bd_C_sf"/>
</dbReference>
<dbReference type="PROSITE" id="PS00455">
    <property type="entry name" value="AMP_BINDING"/>
    <property type="match status" value="1"/>
</dbReference>
<dbReference type="Gene3D" id="3.30.559.30">
    <property type="entry name" value="Nonribosomal peptide synthetase, condensation domain"/>
    <property type="match status" value="1"/>
</dbReference>
<dbReference type="GO" id="GO:0005737">
    <property type="term" value="C:cytoplasm"/>
    <property type="evidence" value="ECO:0007669"/>
    <property type="project" value="TreeGrafter"/>
</dbReference>
<dbReference type="Gene3D" id="3.30.559.10">
    <property type="entry name" value="Chloramphenicol acetyltransferase-like domain"/>
    <property type="match status" value="1"/>
</dbReference>
<dbReference type="PANTHER" id="PTHR45527:SF10">
    <property type="entry name" value="PYOCHELIN SYNTHASE PCHF"/>
    <property type="match status" value="1"/>
</dbReference>
<dbReference type="FunFam" id="3.40.50.12780:FF:000012">
    <property type="entry name" value="Non-ribosomal peptide synthetase"/>
    <property type="match status" value="1"/>
</dbReference>
<evidence type="ECO:0000313" key="11">
    <source>
        <dbReference type="Proteomes" id="UP000008363"/>
    </source>
</evidence>
<dbReference type="SUPFAM" id="SSF52777">
    <property type="entry name" value="CoA-dependent acyltransferases"/>
    <property type="match status" value="2"/>
</dbReference>
<dbReference type="STRING" id="1108045.GORHZ_097_00120"/>
<dbReference type="GO" id="GO:0031177">
    <property type="term" value="F:phosphopantetheine binding"/>
    <property type="evidence" value="ECO:0007669"/>
    <property type="project" value="TreeGrafter"/>
</dbReference>
<dbReference type="Pfam" id="PF13193">
    <property type="entry name" value="AMP-binding_C"/>
    <property type="match status" value="1"/>
</dbReference>
<dbReference type="FunFam" id="3.30.559.10:FF:000023">
    <property type="entry name" value="Non-ribosomal peptide synthetase"/>
    <property type="match status" value="1"/>
</dbReference>
<protein>
    <recommendedName>
        <fullName evidence="4">Phenyloxazoline synthase MbtB</fullName>
    </recommendedName>
    <alternativeName>
        <fullName evidence="8">Mycobactin synthetase protein B</fullName>
    </alternativeName>
</protein>
<evidence type="ECO:0000256" key="4">
    <source>
        <dbReference type="ARBA" id="ARBA00016743"/>
    </source>
</evidence>
<dbReference type="InterPro" id="IPR042099">
    <property type="entry name" value="ANL_N_sf"/>
</dbReference>
<dbReference type="GO" id="GO:0000036">
    <property type="term" value="F:acyl carrier activity"/>
    <property type="evidence" value="ECO:0007669"/>
    <property type="project" value="TreeGrafter"/>
</dbReference>
<evidence type="ECO:0000256" key="3">
    <source>
        <dbReference type="ARBA" id="ARBA00007380"/>
    </source>
</evidence>
<dbReference type="Proteomes" id="UP000008363">
    <property type="component" value="Unassembled WGS sequence"/>
</dbReference>
<dbReference type="Gene3D" id="3.30.300.30">
    <property type="match status" value="1"/>
</dbReference>
<gene>
    <name evidence="10" type="ORF">GORHZ_097_00120</name>
</gene>
<dbReference type="GO" id="GO:0044550">
    <property type="term" value="P:secondary metabolite biosynthetic process"/>
    <property type="evidence" value="ECO:0007669"/>
    <property type="project" value="TreeGrafter"/>
</dbReference>
<accession>K6W9B7</accession>
<evidence type="ECO:0000259" key="9">
    <source>
        <dbReference type="PROSITE" id="PS50075"/>
    </source>
</evidence>
<sequence>MSAHDEVRARIAEILALPSAEIDDHDNLIAMGLDSIRMMKIAGEWRRRGHQLTFADLAAEPTVGAWVAMLAATEPAPINSAQDLPAPAADSADAQGDSFELAPMQHAYWVGRTDAADLGGVAAHLYVEFDGAGLDPDRLQSATHALVDLHPMLRAQFLPDGTQRVLASLPHDPFRVNDLRDLPPDDVEAELAEIRDRKSHQMLDVAAGQVVDLTLTLLPDDRHRMHFDIDMLAADAMSYRVLLADLVTFYHGGTPPTPGYTYRDYLQRRREHPNPNRERDRRWWTDRLGELPTAPALPTGGDTAVIDHRVVRHHHWVDAATKGALLAAAHERGVTPAVALAAVFAATISAWSSEDRFLLNVPLFQREPVHPDIERVSGDFSSSVLVDVDLRHAQSVLDLTRSIQKTMHANGSHSSYGALEVLRDLGRARGEQVLAPVVYTSALGLGELFADDVLELLGEPEWIVSQGPQVVLDAQVTEVRGGLLLNWDVRESAFPPGVIEAMFAQYTAAVDRLGDGDAGWLATSAPQLPAGQRTTRRRVNDTAAPTSGRVLHEEFFRTATHDPDRTALIWRDATMTYGQLAAEALAVAGALRAVGVLPGDAVGVQLPKGHEQVIATLGVFAAGAVWIPIGHDQPATRRASIIDTGDIRVILGAGSALENIPGGVVALDLPGARDHRIPLTGALLPDPESVAYVLFTSGSTGTPKGVEVPHRAAMNTIDDINDRFDVGADDRSLTVAALEFDISVYDIFGIYSAGGAVITVDAQAAKDPAAWLDQLRRHRASILTCVPSAFDMLLTVAESDPAGLGDSLRTALLGGDWVGVDLPRRMHAMAPHARFAGLGGATEIAIHGTVCEILDPPTHWTAVPFGTPLRNVECRVVDSQFRDCPDWVTGELWVGGAGVAKGYRNDRERTAHRFVEREGQRWYRTGDLARYWPDGTIEFLGRADDQVKIRGFRVELGEVEGALRSLDGVRQAVAMVAGDGTPRLVAAITADGSHRIDAEAALGELLPSYMIPSRIEILESLPLTRNGKLDRRAVGSLLAGSGSDGEIHASANDLESALIDIIAGVLSISPDRLGVTDDFFSVGGDSVLATQVIARIRDWLDAPHVGIVDIFSARTVRDLARRIDASDDTPGRLEQVAAIYLEIAAMDDDELAQASEVTR</sequence>
<keyword evidence="7" id="KW-0436">Ligase</keyword>
<dbReference type="Gene3D" id="3.40.50.12780">
    <property type="entry name" value="N-terminal domain of ligase-like"/>
    <property type="match status" value="1"/>
</dbReference>
<dbReference type="eggNOG" id="COG1020">
    <property type="taxonomic scope" value="Bacteria"/>
</dbReference>
<comment type="pathway">
    <text evidence="2">Siderophore biosynthesis; mycobactin biosynthesis.</text>
</comment>
<evidence type="ECO:0000313" key="10">
    <source>
        <dbReference type="EMBL" id="GAB90336.1"/>
    </source>
</evidence>
<dbReference type="InterPro" id="IPR036736">
    <property type="entry name" value="ACP-like_sf"/>
</dbReference>
<organism evidence="10 11">
    <name type="scientific">Gordonia rhizosphera NBRC 16068</name>
    <dbReference type="NCBI Taxonomy" id="1108045"/>
    <lineage>
        <taxon>Bacteria</taxon>
        <taxon>Bacillati</taxon>
        <taxon>Actinomycetota</taxon>
        <taxon>Actinomycetes</taxon>
        <taxon>Mycobacteriales</taxon>
        <taxon>Gordoniaceae</taxon>
        <taxon>Gordonia</taxon>
    </lineage>
</organism>
<keyword evidence="6" id="KW-0597">Phosphoprotein</keyword>
<evidence type="ECO:0000256" key="8">
    <source>
        <dbReference type="ARBA" id="ARBA00033440"/>
    </source>
</evidence>